<dbReference type="InterPro" id="IPR032710">
    <property type="entry name" value="NTF2-like_dom_sf"/>
</dbReference>
<comment type="caution">
    <text evidence="3">The sequence shown here is derived from an EMBL/GenBank/DDBJ whole genome shotgun (WGS) entry which is preliminary data.</text>
</comment>
<feature type="chain" id="PRO_5046009033" evidence="2">
    <location>
        <begin position="20"/>
        <end position="176"/>
    </location>
</feature>
<dbReference type="Pfam" id="PF12893">
    <property type="entry name" value="Lumazine_bd_2"/>
    <property type="match status" value="1"/>
</dbReference>
<reference evidence="3 4" key="1">
    <citation type="submission" date="2024-03" db="EMBL/GenBank/DDBJ databases">
        <title>Aquirufa genome sequencing.</title>
        <authorList>
            <person name="Pitt A."/>
            <person name="Hahn M.W."/>
        </authorList>
    </citation>
    <scope>NUCLEOTIDE SEQUENCE [LARGE SCALE GENOMIC DNA]</scope>
    <source>
        <strain evidence="3 4">OSTEICH-129V</strain>
    </source>
</reference>
<feature type="signal peptide" evidence="2">
    <location>
        <begin position="1"/>
        <end position="19"/>
    </location>
</feature>
<keyword evidence="4" id="KW-1185">Reference proteome</keyword>
<accession>A0ABW6DFA2</accession>
<sequence length="176" mass="18829">MKKLLSLSMFLFASIAAWGQQSADDAIKATVTNYFEGVTTGDAAKLNKAFHESAILRTFNAATGKIQDIPVKTFISKTPAGGVKASTKLISYSYAGVSGLAAVEMQFDEFKYIDLLSLLQVNDEWKIVARVFSRVDLDTQLKGSASTATKATGKAPAAAPAKKSTANIKPKKDDGW</sequence>
<dbReference type="Gene3D" id="3.10.450.50">
    <property type="match status" value="1"/>
</dbReference>
<keyword evidence="2" id="KW-0732">Signal</keyword>
<organism evidence="3 4">
    <name type="scientific">Aquirufa avitistagni</name>
    <dbReference type="NCBI Taxonomy" id="3104728"/>
    <lineage>
        <taxon>Bacteria</taxon>
        <taxon>Pseudomonadati</taxon>
        <taxon>Bacteroidota</taxon>
        <taxon>Cytophagia</taxon>
        <taxon>Cytophagales</taxon>
        <taxon>Flectobacillaceae</taxon>
        <taxon>Aquirufa</taxon>
    </lineage>
</organism>
<evidence type="ECO:0000256" key="2">
    <source>
        <dbReference type="SAM" id="SignalP"/>
    </source>
</evidence>
<evidence type="ECO:0000313" key="4">
    <source>
        <dbReference type="Proteomes" id="UP001598138"/>
    </source>
</evidence>
<feature type="compositionally biased region" description="Low complexity" evidence="1">
    <location>
        <begin position="147"/>
        <end position="166"/>
    </location>
</feature>
<evidence type="ECO:0000256" key="1">
    <source>
        <dbReference type="SAM" id="MobiDB-lite"/>
    </source>
</evidence>
<name>A0ABW6DFA2_9BACT</name>
<feature type="region of interest" description="Disordered" evidence="1">
    <location>
        <begin position="147"/>
        <end position="176"/>
    </location>
</feature>
<dbReference type="EMBL" id="JBBKXZ010000003">
    <property type="protein sequence ID" value="MFD3394770.1"/>
    <property type="molecule type" value="Genomic_DNA"/>
</dbReference>
<gene>
    <name evidence="3" type="ORF">U0R10_09055</name>
</gene>
<dbReference type="RefSeq" id="WP_377983646.1">
    <property type="nucleotide sequence ID" value="NZ_JBBKXZ010000003.1"/>
</dbReference>
<dbReference type="SUPFAM" id="SSF54427">
    <property type="entry name" value="NTF2-like"/>
    <property type="match status" value="1"/>
</dbReference>
<dbReference type="Proteomes" id="UP001598138">
    <property type="component" value="Unassembled WGS sequence"/>
</dbReference>
<proteinExistence type="predicted"/>
<dbReference type="InterPro" id="IPR039437">
    <property type="entry name" value="FrzH/put_lumazine-bd"/>
</dbReference>
<protein>
    <submittedName>
        <fullName evidence="3">Nuclear transport factor 2 family protein</fullName>
    </submittedName>
</protein>
<evidence type="ECO:0000313" key="3">
    <source>
        <dbReference type="EMBL" id="MFD3394770.1"/>
    </source>
</evidence>